<dbReference type="PANTHER" id="PTHR36923:SF3">
    <property type="entry name" value="FERREDOXIN"/>
    <property type="match status" value="1"/>
</dbReference>
<dbReference type="Pfam" id="PF13459">
    <property type="entry name" value="Fer4_15"/>
    <property type="match status" value="1"/>
</dbReference>
<proteinExistence type="predicted"/>
<evidence type="ECO:0000256" key="5">
    <source>
        <dbReference type="ARBA" id="ARBA00023014"/>
    </source>
</evidence>
<protein>
    <submittedName>
        <fullName evidence="6">Unannotated protein</fullName>
    </submittedName>
</protein>
<dbReference type="GO" id="GO:0046872">
    <property type="term" value="F:metal ion binding"/>
    <property type="evidence" value="ECO:0007669"/>
    <property type="project" value="UniProtKB-KW"/>
</dbReference>
<name>A0A6J5YDZ7_9ZZZZ</name>
<evidence type="ECO:0000256" key="2">
    <source>
        <dbReference type="ARBA" id="ARBA00022723"/>
    </source>
</evidence>
<dbReference type="AlphaFoldDB" id="A0A6J5YDZ7"/>
<dbReference type="PANTHER" id="PTHR36923">
    <property type="entry name" value="FERREDOXIN"/>
    <property type="match status" value="1"/>
</dbReference>
<evidence type="ECO:0000256" key="1">
    <source>
        <dbReference type="ARBA" id="ARBA00022448"/>
    </source>
</evidence>
<sequence>MKIHLDTAKCQGHGRCYSLAPELFDCDDLGTAVVLVTGELDDDQLKKATLAASNCPEFAIVIGD</sequence>
<evidence type="ECO:0000256" key="3">
    <source>
        <dbReference type="ARBA" id="ARBA00022982"/>
    </source>
</evidence>
<dbReference type="EMBL" id="CAEMXZ010000017">
    <property type="protein sequence ID" value="CAB4322826.1"/>
    <property type="molecule type" value="Genomic_DNA"/>
</dbReference>
<evidence type="ECO:0000313" key="6">
    <source>
        <dbReference type="EMBL" id="CAB4322826.1"/>
    </source>
</evidence>
<accession>A0A6J5YDZ7</accession>
<keyword evidence="1" id="KW-0813">Transport</keyword>
<dbReference type="Gene3D" id="3.30.70.20">
    <property type="match status" value="1"/>
</dbReference>
<organism evidence="6">
    <name type="scientific">freshwater metagenome</name>
    <dbReference type="NCBI Taxonomy" id="449393"/>
    <lineage>
        <taxon>unclassified sequences</taxon>
        <taxon>metagenomes</taxon>
        <taxon>ecological metagenomes</taxon>
    </lineage>
</organism>
<dbReference type="SUPFAM" id="SSF54862">
    <property type="entry name" value="4Fe-4S ferredoxins"/>
    <property type="match status" value="1"/>
</dbReference>
<keyword evidence="5" id="KW-0411">Iron-sulfur</keyword>
<reference evidence="6" key="1">
    <citation type="submission" date="2020-05" db="EMBL/GenBank/DDBJ databases">
        <authorList>
            <person name="Chiriac C."/>
            <person name="Salcher M."/>
            <person name="Ghai R."/>
            <person name="Kavagutti S V."/>
        </authorList>
    </citation>
    <scope>NUCLEOTIDE SEQUENCE</scope>
</reference>
<keyword evidence="3" id="KW-0249">Electron transport</keyword>
<dbReference type="InterPro" id="IPR051269">
    <property type="entry name" value="Fe-S_cluster_ET"/>
</dbReference>
<gene>
    <name evidence="6" type="ORF">UFOPK1392_00563</name>
</gene>
<dbReference type="GO" id="GO:0051536">
    <property type="term" value="F:iron-sulfur cluster binding"/>
    <property type="evidence" value="ECO:0007669"/>
    <property type="project" value="UniProtKB-KW"/>
</dbReference>
<keyword evidence="4" id="KW-0408">Iron</keyword>
<keyword evidence="2" id="KW-0479">Metal-binding</keyword>
<evidence type="ECO:0000256" key="4">
    <source>
        <dbReference type="ARBA" id="ARBA00023004"/>
    </source>
</evidence>